<dbReference type="PROSITE" id="PS51292">
    <property type="entry name" value="ZF_RING_CH"/>
    <property type="match status" value="1"/>
</dbReference>
<dbReference type="InterPro" id="IPR001841">
    <property type="entry name" value="Znf_RING"/>
</dbReference>
<evidence type="ECO:0000256" key="1">
    <source>
        <dbReference type="ARBA" id="ARBA00022723"/>
    </source>
</evidence>
<dbReference type="RefSeq" id="XP_008619950.1">
    <property type="nucleotide sequence ID" value="XM_008621728.1"/>
</dbReference>
<dbReference type="OrthoDB" id="70494at2759"/>
<proteinExistence type="predicted"/>
<evidence type="ECO:0000256" key="3">
    <source>
        <dbReference type="ARBA" id="ARBA00022833"/>
    </source>
</evidence>
<dbReference type="InterPro" id="IPR013083">
    <property type="entry name" value="Znf_RING/FYVE/PHD"/>
</dbReference>
<dbReference type="PROSITE" id="PS50089">
    <property type="entry name" value="ZF_RING_2"/>
    <property type="match status" value="1"/>
</dbReference>
<dbReference type="InterPro" id="IPR011016">
    <property type="entry name" value="Znf_RING-CH"/>
</dbReference>
<protein>
    <submittedName>
        <fullName evidence="8">Uncharacterized protein</fullName>
    </submittedName>
</protein>
<dbReference type="SUPFAM" id="SSF57850">
    <property type="entry name" value="RING/U-box"/>
    <property type="match status" value="1"/>
</dbReference>
<evidence type="ECO:0000313" key="8">
    <source>
        <dbReference type="EMBL" id="EQC26612.1"/>
    </source>
</evidence>
<organism evidence="8 9">
    <name type="scientific">Saprolegnia diclina (strain VS20)</name>
    <dbReference type="NCBI Taxonomy" id="1156394"/>
    <lineage>
        <taxon>Eukaryota</taxon>
        <taxon>Sar</taxon>
        <taxon>Stramenopiles</taxon>
        <taxon>Oomycota</taxon>
        <taxon>Saprolegniomycetes</taxon>
        <taxon>Saprolegniales</taxon>
        <taxon>Saprolegniaceae</taxon>
        <taxon>Saprolegnia</taxon>
    </lineage>
</organism>
<feature type="domain" description="RING-CH-type" evidence="7">
    <location>
        <begin position="131"/>
        <end position="190"/>
    </location>
</feature>
<dbReference type="InParanoid" id="T0RAN3"/>
<gene>
    <name evidence="8" type="ORF">SDRG_15552</name>
</gene>
<evidence type="ECO:0000313" key="9">
    <source>
        <dbReference type="Proteomes" id="UP000030762"/>
    </source>
</evidence>
<dbReference type="Pfam" id="PF12906">
    <property type="entry name" value="RINGv"/>
    <property type="match status" value="1"/>
</dbReference>
<dbReference type="SMART" id="SM00744">
    <property type="entry name" value="RINGv"/>
    <property type="match status" value="1"/>
</dbReference>
<keyword evidence="9" id="KW-1185">Reference proteome</keyword>
<evidence type="ECO:0000259" key="7">
    <source>
        <dbReference type="PROSITE" id="PS51292"/>
    </source>
</evidence>
<reference evidence="8 9" key="1">
    <citation type="submission" date="2012-04" db="EMBL/GenBank/DDBJ databases">
        <title>The Genome Sequence of Saprolegnia declina VS20.</title>
        <authorList>
            <consortium name="The Broad Institute Genome Sequencing Platform"/>
            <person name="Russ C."/>
            <person name="Nusbaum C."/>
            <person name="Tyler B."/>
            <person name="van West P."/>
            <person name="Dieguez-Uribeondo J."/>
            <person name="de Bruijn I."/>
            <person name="Tripathy S."/>
            <person name="Jiang R."/>
            <person name="Young S.K."/>
            <person name="Zeng Q."/>
            <person name="Gargeya S."/>
            <person name="Fitzgerald M."/>
            <person name="Haas B."/>
            <person name="Abouelleil A."/>
            <person name="Alvarado L."/>
            <person name="Arachchi H.M."/>
            <person name="Berlin A."/>
            <person name="Chapman S.B."/>
            <person name="Goldberg J."/>
            <person name="Griggs A."/>
            <person name="Gujja S."/>
            <person name="Hansen M."/>
            <person name="Howarth C."/>
            <person name="Imamovic A."/>
            <person name="Larimer J."/>
            <person name="McCowen C."/>
            <person name="Montmayeur A."/>
            <person name="Murphy C."/>
            <person name="Neiman D."/>
            <person name="Pearson M."/>
            <person name="Priest M."/>
            <person name="Roberts A."/>
            <person name="Saif S."/>
            <person name="Shea T."/>
            <person name="Sisk P."/>
            <person name="Sykes S."/>
            <person name="Wortman J."/>
            <person name="Nusbaum C."/>
            <person name="Birren B."/>
        </authorList>
    </citation>
    <scope>NUCLEOTIDE SEQUENCE [LARGE SCALE GENOMIC DNA]</scope>
    <source>
        <strain evidence="8 9">VS20</strain>
    </source>
</reference>
<feature type="compositionally biased region" description="Basic and acidic residues" evidence="5">
    <location>
        <begin position="78"/>
        <end position="88"/>
    </location>
</feature>
<dbReference type="GeneID" id="19956279"/>
<evidence type="ECO:0000256" key="4">
    <source>
        <dbReference type="PROSITE-ProRule" id="PRU00175"/>
    </source>
</evidence>
<feature type="domain" description="RING-type" evidence="6">
    <location>
        <begin position="139"/>
        <end position="184"/>
    </location>
</feature>
<dbReference type="EMBL" id="JH767226">
    <property type="protein sequence ID" value="EQC26612.1"/>
    <property type="molecule type" value="Genomic_DNA"/>
</dbReference>
<accession>T0RAN3</accession>
<dbReference type="VEuPathDB" id="FungiDB:SDRG_15552"/>
<keyword evidence="3" id="KW-0862">Zinc</keyword>
<name>T0RAN3_SAPDV</name>
<dbReference type="AlphaFoldDB" id="T0RAN3"/>
<dbReference type="Proteomes" id="UP000030762">
    <property type="component" value="Unassembled WGS sequence"/>
</dbReference>
<keyword evidence="2 4" id="KW-0863">Zinc-finger</keyword>
<evidence type="ECO:0000259" key="6">
    <source>
        <dbReference type="PROSITE" id="PS50089"/>
    </source>
</evidence>
<dbReference type="GO" id="GO:0008270">
    <property type="term" value="F:zinc ion binding"/>
    <property type="evidence" value="ECO:0007669"/>
    <property type="project" value="UniProtKB-KW"/>
</dbReference>
<evidence type="ECO:0000256" key="5">
    <source>
        <dbReference type="SAM" id="MobiDB-lite"/>
    </source>
</evidence>
<sequence>MTRRLSDSHPARRKSTTALGLNIPPFFATNRVGSLEFLAPGRSGNEIAVPSTTSTASLPPVASMPQLRPTASFTEQLEAAHRDWDTSRQRRRQRRKSKMTDDSMLRPPECSVSLEPDELGSLVSDTGNVMLFHASSRRCTICDTAPTSSELITSPCKCSLAWLHPQCLEDFKLASGRNTCPRCNATWFQGFAPVKLRRSYSLKFFTPSSS</sequence>
<keyword evidence="1" id="KW-0479">Metal-binding</keyword>
<evidence type="ECO:0000256" key="2">
    <source>
        <dbReference type="ARBA" id="ARBA00022771"/>
    </source>
</evidence>
<feature type="region of interest" description="Disordered" evidence="5">
    <location>
        <begin position="78"/>
        <end position="110"/>
    </location>
</feature>
<dbReference type="Gene3D" id="3.30.40.10">
    <property type="entry name" value="Zinc/RING finger domain, C3HC4 (zinc finger)"/>
    <property type="match status" value="1"/>
</dbReference>